<dbReference type="Gene3D" id="2.60.40.10">
    <property type="entry name" value="Immunoglobulins"/>
    <property type="match status" value="1"/>
</dbReference>
<evidence type="ECO:0008006" key="4">
    <source>
        <dbReference type="Google" id="ProtNLM"/>
    </source>
</evidence>
<name>A0ABP8G9J0_9SPHI</name>
<dbReference type="InterPro" id="IPR013783">
    <property type="entry name" value="Ig-like_fold"/>
</dbReference>
<dbReference type="Proteomes" id="UP001500582">
    <property type="component" value="Unassembled WGS sequence"/>
</dbReference>
<comment type="caution">
    <text evidence="2">The sequence shown here is derived from an EMBL/GenBank/DDBJ whole genome shotgun (WGS) entry which is preliminary data.</text>
</comment>
<proteinExistence type="predicted"/>
<organism evidence="2 3">
    <name type="scientific">Mucilaginibacter gynuensis</name>
    <dbReference type="NCBI Taxonomy" id="1302236"/>
    <lineage>
        <taxon>Bacteria</taxon>
        <taxon>Pseudomonadati</taxon>
        <taxon>Bacteroidota</taxon>
        <taxon>Sphingobacteriia</taxon>
        <taxon>Sphingobacteriales</taxon>
        <taxon>Sphingobacteriaceae</taxon>
        <taxon>Mucilaginibacter</taxon>
    </lineage>
</organism>
<keyword evidence="1" id="KW-0732">Signal</keyword>
<feature type="signal peptide" evidence="1">
    <location>
        <begin position="1"/>
        <end position="27"/>
    </location>
</feature>
<accession>A0ABP8G9J0</accession>
<dbReference type="PROSITE" id="PS51257">
    <property type="entry name" value="PROKAR_LIPOPROTEIN"/>
    <property type="match status" value="1"/>
</dbReference>
<evidence type="ECO:0000256" key="1">
    <source>
        <dbReference type="SAM" id="SignalP"/>
    </source>
</evidence>
<keyword evidence="3" id="KW-1185">Reference proteome</keyword>
<protein>
    <recommendedName>
        <fullName evidence="4">DUF5007 domain-containing protein</fullName>
    </recommendedName>
</protein>
<dbReference type="EMBL" id="BAABFT010000004">
    <property type="protein sequence ID" value="GAA4319714.1"/>
    <property type="molecule type" value="Genomic_DNA"/>
</dbReference>
<evidence type="ECO:0000313" key="3">
    <source>
        <dbReference type="Proteomes" id="UP001500582"/>
    </source>
</evidence>
<gene>
    <name evidence="2" type="ORF">GCM10023149_18580</name>
</gene>
<reference evidence="3" key="1">
    <citation type="journal article" date="2019" name="Int. J. Syst. Evol. Microbiol.">
        <title>The Global Catalogue of Microorganisms (GCM) 10K type strain sequencing project: providing services to taxonomists for standard genome sequencing and annotation.</title>
        <authorList>
            <consortium name="The Broad Institute Genomics Platform"/>
            <consortium name="The Broad Institute Genome Sequencing Center for Infectious Disease"/>
            <person name="Wu L."/>
            <person name="Ma J."/>
        </authorList>
    </citation>
    <scope>NUCLEOTIDE SEQUENCE [LARGE SCALE GENOMIC DNA]</scope>
    <source>
        <strain evidence="3">JCM 17705</strain>
    </source>
</reference>
<feature type="chain" id="PRO_5046185661" description="DUF5007 domain-containing protein" evidence="1">
    <location>
        <begin position="28"/>
        <end position="282"/>
    </location>
</feature>
<evidence type="ECO:0000313" key="2">
    <source>
        <dbReference type="EMBL" id="GAA4319714.1"/>
    </source>
</evidence>
<sequence>MVMKRNRKISLFLITALFACGTLLMSACTKIPQEGSLAPDISYKNRKQYAISGLQQNIGNFQVSTSTLPLNFEIVEVRELNGLKTTALNENIPVVRYKEPIVGNETPAELLLKTDTVMTPAVSINQHTGQLEILEGNRIPAGEYHFDIRVANQSGGRVLKDALVIEFKEFEVKTWSAGMAKQPEIERVGDTPNQIKFVGYLNGTPLGGDQIDFTKDRAMGFKGTFVNDANDGEIWNVNFPVKEADTYCTWKITSSTGVVSYVSENFNFVIGLPGSYVIRLYK</sequence>